<dbReference type="Proteomes" id="UP000515158">
    <property type="component" value="Unplaced"/>
</dbReference>
<dbReference type="OrthoDB" id="3219396at2759"/>
<evidence type="ECO:0000259" key="1">
    <source>
        <dbReference type="PROSITE" id="PS50181"/>
    </source>
</evidence>
<dbReference type="InParanoid" id="A0A6P8Y6V3"/>
<dbReference type="GeneID" id="117639891"/>
<reference evidence="3" key="1">
    <citation type="submission" date="2025-08" db="UniProtKB">
        <authorList>
            <consortium name="RefSeq"/>
        </authorList>
    </citation>
    <scope>IDENTIFICATION</scope>
    <source>
        <tissue evidence="3">Total insect</tissue>
    </source>
</reference>
<accession>A0A6P8Y6V3</accession>
<gene>
    <name evidence="3" type="primary">LOC117639891</name>
</gene>
<evidence type="ECO:0000313" key="2">
    <source>
        <dbReference type="Proteomes" id="UP000515158"/>
    </source>
</evidence>
<evidence type="ECO:0000313" key="3">
    <source>
        <dbReference type="RefSeq" id="XP_034231741.1"/>
    </source>
</evidence>
<dbReference type="SUPFAM" id="SSF52047">
    <property type="entry name" value="RNI-like"/>
    <property type="match status" value="1"/>
</dbReference>
<dbReference type="KEGG" id="tpal:117639891"/>
<dbReference type="AlphaFoldDB" id="A0A6P8Y6V3"/>
<dbReference type="SMART" id="SM00256">
    <property type="entry name" value="FBOX"/>
    <property type="match status" value="1"/>
</dbReference>
<dbReference type="PANTHER" id="PTHR38926">
    <property type="entry name" value="F-BOX DOMAIN CONTAINING PROTEIN, EXPRESSED"/>
    <property type="match status" value="1"/>
</dbReference>
<dbReference type="PROSITE" id="PS50181">
    <property type="entry name" value="FBOX"/>
    <property type="match status" value="1"/>
</dbReference>
<dbReference type="RefSeq" id="XP_034231741.1">
    <property type="nucleotide sequence ID" value="XM_034375850.1"/>
</dbReference>
<keyword evidence="2" id="KW-1185">Reference proteome</keyword>
<dbReference type="Gene3D" id="3.80.10.10">
    <property type="entry name" value="Ribonuclease Inhibitor"/>
    <property type="match status" value="1"/>
</dbReference>
<dbReference type="InterPro" id="IPR001810">
    <property type="entry name" value="F-box_dom"/>
</dbReference>
<feature type="domain" description="F-box" evidence="1">
    <location>
        <begin position="19"/>
        <end position="66"/>
    </location>
</feature>
<dbReference type="InterPro" id="IPR032675">
    <property type="entry name" value="LRR_dom_sf"/>
</dbReference>
<dbReference type="Pfam" id="PF12937">
    <property type="entry name" value="F-box-like"/>
    <property type="match status" value="1"/>
</dbReference>
<dbReference type="InterPro" id="IPR036047">
    <property type="entry name" value="F-box-like_dom_sf"/>
</dbReference>
<organism evidence="3">
    <name type="scientific">Thrips palmi</name>
    <name type="common">Melon thrips</name>
    <dbReference type="NCBI Taxonomy" id="161013"/>
    <lineage>
        <taxon>Eukaryota</taxon>
        <taxon>Metazoa</taxon>
        <taxon>Ecdysozoa</taxon>
        <taxon>Arthropoda</taxon>
        <taxon>Hexapoda</taxon>
        <taxon>Insecta</taxon>
        <taxon>Pterygota</taxon>
        <taxon>Neoptera</taxon>
        <taxon>Paraneoptera</taxon>
        <taxon>Thysanoptera</taxon>
        <taxon>Terebrantia</taxon>
        <taxon>Thripoidea</taxon>
        <taxon>Thripidae</taxon>
        <taxon>Thrips</taxon>
    </lineage>
</organism>
<protein>
    <submittedName>
        <fullName evidence="3">Uncharacterized protein LOC117639891</fullName>
    </submittedName>
</protein>
<dbReference type="SUPFAM" id="SSF81383">
    <property type="entry name" value="F-box domain"/>
    <property type="match status" value="1"/>
</dbReference>
<proteinExistence type="predicted"/>
<dbReference type="Gene3D" id="1.20.1280.50">
    <property type="match status" value="1"/>
</dbReference>
<name>A0A6P8Y6V3_THRPL</name>
<sequence length="500" mass="57289">MATMAEDDTATAIADEQVEGTFSALPDEVLLSIFQHLDNQDIVFSVAKVCMRWEKLASDPELWSDRFVFYDSIKYSAFTATMHIASKQIKYLHLGGHEAMEEEATQALLSSNITVLKRLSFLGTCRTNPTKVIQILNKFRSNLESLTLCINDELVSFGTDEKTCYAMKDARPGLLFNLIGGMENLRHLTLYGGFSTKWYFDEFLQSAGCNKIETLDLKDFEELSENFRSSRELDVVQTLIMKNKDHLQSLKLPTMGASSSGVQRCVHKCYKSLKNLSINMKLLISYHNESLNLNFLELNGRFLHDRELESVAFLNDISQYGDLLHRLNELNLNQFDIVEEDMFSILSKYLHDLKILRIEGNWLTSENINVITKNLPLLEKICVRNSYTVAEKHMISLHCPVSTLNDIGFDDIYDMDCIYVATKFRTVPLLDYSVISTGCECRKNFLSKKELKSDLDSKAFSPESLTLRMIQLSLSNNLDIKFLSKFWKPGDNDRSFHFEQ</sequence>
<dbReference type="PANTHER" id="PTHR38926:SF5">
    <property type="entry name" value="F-BOX AND LEUCINE-RICH REPEAT PROTEIN 6"/>
    <property type="match status" value="1"/>
</dbReference>